<protein>
    <submittedName>
        <fullName evidence="2">Uncharacterized protein</fullName>
    </submittedName>
</protein>
<sequence>MWEWFVRRLSRAAARAGRSRRGTRGTSARPAALATAPPPTHPTVCPSTSLPPRCRPAGRRQPHRRVHPSVTPPQVGRLPRSPPCPTWSRCLVAAGAKPRRHRSTLRPAAASIGRVGTSRLLHW</sequence>
<feature type="compositionally biased region" description="Basic residues" evidence="1">
    <location>
        <begin position="56"/>
        <end position="67"/>
    </location>
</feature>
<name>A0A8T0NE12_PANVG</name>
<evidence type="ECO:0000256" key="1">
    <source>
        <dbReference type="SAM" id="MobiDB-lite"/>
    </source>
</evidence>
<proteinExistence type="predicted"/>
<evidence type="ECO:0000313" key="2">
    <source>
        <dbReference type="EMBL" id="KAG2548251.1"/>
    </source>
</evidence>
<feature type="compositionally biased region" description="Low complexity" evidence="1">
    <location>
        <begin position="24"/>
        <end position="35"/>
    </location>
</feature>
<dbReference type="Proteomes" id="UP000823388">
    <property type="component" value="Chromosome 9K"/>
</dbReference>
<gene>
    <name evidence="2" type="ORF">PVAP13_9KG156570</name>
</gene>
<dbReference type="AlphaFoldDB" id="A0A8T0NE12"/>
<accession>A0A8T0NE12</accession>
<reference evidence="2 3" key="1">
    <citation type="submission" date="2020-05" db="EMBL/GenBank/DDBJ databases">
        <title>WGS assembly of Panicum virgatum.</title>
        <authorList>
            <person name="Lovell J.T."/>
            <person name="Jenkins J."/>
            <person name="Shu S."/>
            <person name="Juenger T.E."/>
            <person name="Schmutz J."/>
        </authorList>
    </citation>
    <scope>NUCLEOTIDE SEQUENCE [LARGE SCALE GENOMIC DNA]</scope>
    <source>
        <strain evidence="3">cv. AP13</strain>
    </source>
</reference>
<dbReference type="EMBL" id="CM029053">
    <property type="protein sequence ID" value="KAG2548251.1"/>
    <property type="molecule type" value="Genomic_DNA"/>
</dbReference>
<organism evidence="2 3">
    <name type="scientific">Panicum virgatum</name>
    <name type="common">Blackwell switchgrass</name>
    <dbReference type="NCBI Taxonomy" id="38727"/>
    <lineage>
        <taxon>Eukaryota</taxon>
        <taxon>Viridiplantae</taxon>
        <taxon>Streptophyta</taxon>
        <taxon>Embryophyta</taxon>
        <taxon>Tracheophyta</taxon>
        <taxon>Spermatophyta</taxon>
        <taxon>Magnoliopsida</taxon>
        <taxon>Liliopsida</taxon>
        <taxon>Poales</taxon>
        <taxon>Poaceae</taxon>
        <taxon>PACMAD clade</taxon>
        <taxon>Panicoideae</taxon>
        <taxon>Panicodae</taxon>
        <taxon>Paniceae</taxon>
        <taxon>Panicinae</taxon>
        <taxon>Panicum</taxon>
        <taxon>Panicum sect. Hiantes</taxon>
    </lineage>
</organism>
<feature type="region of interest" description="Disordered" evidence="1">
    <location>
        <begin position="12"/>
        <end position="82"/>
    </location>
</feature>
<comment type="caution">
    <text evidence="2">The sequence shown here is derived from an EMBL/GenBank/DDBJ whole genome shotgun (WGS) entry which is preliminary data.</text>
</comment>
<evidence type="ECO:0000313" key="3">
    <source>
        <dbReference type="Proteomes" id="UP000823388"/>
    </source>
</evidence>
<keyword evidence="3" id="KW-1185">Reference proteome</keyword>